<protein>
    <submittedName>
        <fullName evidence="3">Secreted protein</fullName>
    </submittedName>
</protein>
<sequence>MAFCSKSKRILSWLRMRLGYLSVSHSSSSIDRVTRWWALSVLRGWEDMWLNLPLRHVSARISLWSVLPKWCSILGGSSICSHWRSANRRRRDRGRNLHLCRTLLLSSTPLHRAPLIVSAYRKIIREIRQSGVNIAAYFSLPLLLRRKRIKRTFKCRCLLITSRHVGGRLHSTYRKRRLPRITTICL</sequence>
<dbReference type="EMBL" id="UZAF01023174">
    <property type="protein sequence ID" value="VDO88814.1"/>
    <property type="molecule type" value="Genomic_DNA"/>
</dbReference>
<reference evidence="3" key="1">
    <citation type="submission" date="2017-02" db="UniProtKB">
        <authorList>
            <consortium name="WormBaseParasite"/>
        </authorList>
    </citation>
    <scope>IDENTIFICATION</scope>
</reference>
<evidence type="ECO:0000313" key="1">
    <source>
        <dbReference type="EMBL" id="VDO88814.1"/>
    </source>
</evidence>
<dbReference type="Proteomes" id="UP000268014">
    <property type="component" value="Unassembled WGS sequence"/>
</dbReference>
<name>A0A0N4XA74_HAEPC</name>
<evidence type="ECO:0000313" key="2">
    <source>
        <dbReference type="Proteomes" id="UP000268014"/>
    </source>
</evidence>
<dbReference type="WBParaSite" id="HPLM_0002126901-mRNA-1">
    <property type="protein sequence ID" value="HPLM_0002126901-mRNA-1"/>
    <property type="gene ID" value="HPLM_0002126901"/>
</dbReference>
<reference evidence="1 2" key="2">
    <citation type="submission" date="2018-11" db="EMBL/GenBank/DDBJ databases">
        <authorList>
            <consortium name="Pathogen Informatics"/>
        </authorList>
    </citation>
    <scope>NUCLEOTIDE SEQUENCE [LARGE SCALE GENOMIC DNA]</scope>
    <source>
        <strain evidence="1 2">MHpl1</strain>
    </source>
</reference>
<proteinExistence type="predicted"/>
<organism evidence="3">
    <name type="scientific">Haemonchus placei</name>
    <name type="common">Barber's pole worm</name>
    <dbReference type="NCBI Taxonomy" id="6290"/>
    <lineage>
        <taxon>Eukaryota</taxon>
        <taxon>Metazoa</taxon>
        <taxon>Ecdysozoa</taxon>
        <taxon>Nematoda</taxon>
        <taxon>Chromadorea</taxon>
        <taxon>Rhabditida</taxon>
        <taxon>Rhabditina</taxon>
        <taxon>Rhabditomorpha</taxon>
        <taxon>Strongyloidea</taxon>
        <taxon>Trichostrongylidae</taxon>
        <taxon>Haemonchus</taxon>
    </lineage>
</organism>
<evidence type="ECO:0000313" key="3">
    <source>
        <dbReference type="WBParaSite" id="HPLM_0002126901-mRNA-1"/>
    </source>
</evidence>
<keyword evidence="2" id="KW-1185">Reference proteome</keyword>
<accession>A0A0N4XA74</accession>
<gene>
    <name evidence="1" type="ORF">HPLM_LOCUS21258</name>
</gene>
<dbReference type="AlphaFoldDB" id="A0A0N4XA74"/>